<sequence length="127" mass="13641">MLIKIPDADDAFVEKLKRYTGQSTGSKAYGKAGSEYNCLMKTVEWQKGEIARLEQLLAVRDQTIQGAREAAIRLLDATGQGDLFDGSVPKRSAGGRLQDPAADDSGTNPVAGETPDAFLSRIKGARK</sequence>
<gene>
    <name evidence="2" type="ORF">GO594_11900</name>
</gene>
<evidence type="ECO:0000256" key="1">
    <source>
        <dbReference type="SAM" id="MobiDB-lite"/>
    </source>
</evidence>
<comment type="caution">
    <text evidence="2">The sequence shown here is derived from an EMBL/GenBank/DDBJ whole genome shotgun (WGS) entry which is preliminary data.</text>
</comment>
<proteinExistence type="predicted"/>
<reference evidence="2 3" key="1">
    <citation type="submission" date="2019-12" db="EMBL/GenBank/DDBJ databases">
        <title>Draft genome sequence of Pseudomonas otitidis recovered from a chicken carcass.</title>
        <authorList>
            <person name="Vieira T.R."/>
            <person name="Oliviera E.F.C."/>
            <person name="Silva N.M.V."/>
            <person name="Sambrano G.E."/>
            <person name="Cibulski S.P."/>
            <person name="Cardoso M.R.I."/>
        </authorList>
    </citation>
    <scope>NUCLEOTIDE SEQUENCE [LARGE SCALE GENOMIC DNA]</scope>
    <source>
        <strain evidence="2 3">25_K</strain>
    </source>
</reference>
<dbReference type="AlphaFoldDB" id="A0A7X3H798"/>
<organism evidence="2 3">
    <name type="scientific">Metapseudomonas otitidis</name>
    <dbReference type="NCBI Taxonomy" id="319939"/>
    <lineage>
        <taxon>Bacteria</taxon>
        <taxon>Pseudomonadati</taxon>
        <taxon>Pseudomonadota</taxon>
        <taxon>Gammaproteobacteria</taxon>
        <taxon>Pseudomonadales</taxon>
        <taxon>Pseudomonadaceae</taxon>
        <taxon>Metapseudomonas</taxon>
    </lineage>
</organism>
<dbReference type="EMBL" id="WTFN01000024">
    <property type="protein sequence ID" value="MWK56681.1"/>
    <property type="molecule type" value="Genomic_DNA"/>
</dbReference>
<dbReference type="Proteomes" id="UP000461288">
    <property type="component" value="Unassembled WGS sequence"/>
</dbReference>
<protein>
    <submittedName>
        <fullName evidence="2">Uncharacterized protein</fullName>
    </submittedName>
</protein>
<name>A0A7X3H798_9GAMM</name>
<evidence type="ECO:0000313" key="3">
    <source>
        <dbReference type="Proteomes" id="UP000461288"/>
    </source>
</evidence>
<accession>A0A7X3H798</accession>
<feature type="region of interest" description="Disordered" evidence="1">
    <location>
        <begin position="80"/>
        <end position="127"/>
    </location>
</feature>
<dbReference type="RefSeq" id="WP_160480891.1">
    <property type="nucleotide sequence ID" value="NZ_WTFN01000024.1"/>
</dbReference>
<evidence type="ECO:0000313" key="2">
    <source>
        <dbReference type="EMBL" id="MWK56681.1"/>
    </source>
</evidence>